<evidence type="ECO:0000256" key="9">
    <source>
        <dbReference type="ARBA" id="ARBA00023125"/>
    </source>
</evidence>
<feature type="domain" description="DNA polymerase III beta sliding clamp central" evidence="12">
    <location>
        <begin position="16"/>
        <end position="121"/>
    </location>
</feature>
<dbReference type="STRING" id="656179.AB870_02820"/>
<keyword evidence="9" id="KW-0238">DNA-binding</keyword>
<evidence type="ECO:0000256" key="7">
    <source>
        <dbReference type="ARBA" id="ARBA00022705"/>
    </source>
</evidence>
<dbReference type="AlphaFoldDB" id="A0A0H3WRX0"/>
<evidence type="ECO:0000256" key="3">
    <source>
        <dbReference type="ARBA" id="ARBA00021035"/>
    </source>
</evidence>
<dbReference type="Pfam" id="PF02767">
    <property type="entry name" value="DNA_pol3_beta_2"/>
    <property type="match status" value="1"/>
</dbReference>
<dbReference type="InterPro" id="IPR046938">
    <property type="entry name" value="DNA_clamp_sf"/>
</dbReference>
<evidence type="ECO:0000256" key="2">
    <source>
        <dbReference type="ARBA" id="ARBA00010752"/>
    </source>
</evidence>
<sequence>MIPERDMSEVTVLVKASIIKAISHFAAKRDIRWYLQGIFVEIDGEDAYLCATNGHILAAYRTSVDAQSGNDSKLSAIFPIGLFQAVKKNDVPVTLTIGANVVAVKQTDITLSGAPLAGEFPRWRKLIPSKLSGDAGQFNPEYIRDLGKVAKLINESQHNHPIIHHNGEGAAIVSLGDRDFVAVVMPMRADARDKLSLPAWATTTSELDTSTALEAGAAT</sequence>
<accession>A0A0H3WRX0</accession>
<keyword evidence="5" id="KW-0808">Transferase</keyword>
<evidence type="ECO:0000313" key="14">
    <source>
        <dbReference type="Proteomes" id="UP000035651"/>
    </source>
</evidence>
<dbReference type="GO" id="GO:0008408">
    <property type="term" value="F:3'-5' exonuclease activity"/>
    <property type="evidence" value="ECO:0007669"/>
    <property type="project" value="InterPro"/>
</dbReference>
<dbReference type="Proteomes" id="UP000035651">
    <property type="component" value="Chromosome"/>
</dbReference>
<dbReference type="GO" id="GO:0003887">
    <property type="term" value="F:DNA-directed DNA polymerase activity"/>
    <property type="evidence" value="ECO:0007669"/>
    <property type="project" value="UniProtKB-KW"/>
</dbReference>
<evidence type="ECO:0000313" key="13">
    <source>
        <dbReference type="EMBL" id="AKM29291.2"/>
    </source>
</evidence>
<dbReference type="InterPro" id="IPR022637">
    <property type="entry name" value="DNA_polIII_beta_cen"/>
</dbReference>
<evidence type="ECO:0000256" key="11">
    <source>
        <dbReference type="ARBA" id="ARBA00033276"/>
    </source>
</evidence>
<dbReference type="PANTHER" id="PTHR30478:SF0">
    <property type="entry name" value="BETA SLIDING CLAMP"/>
    <property type="match status" value="1"/>
</dbReference>
<comment type="subcellular location">
    <subcellularLocation>
        <location evidence="1">Cytoplasm</location>
    </subcellularLocation>
</comment>
<keyword evidence="8" id="KW-0239">DNA-directed DNA polymerase</keyword>
<dbReference type="GO" id="GO:0009360">
    <property type="term" value="C:DNA polymerase III complex"/>
    <property type="evidence" value="ECO:0007669"/>
    <property type="project" value="InterPro"/>
</dbReference>
<keyword evidence="6" id="KW-0548">Nucleotidyltransferase</keyword>
<dbReference type="EMBL" id="CP011807">
    <property type="protein sequence ID" value="AKM29291.2"/>
    <property type="molecule type" value="Genomic_DNA"/>
</dbReference>
<evidence type="ECO:0000256" key="5">
    <source>
        <dbReference type="ARBA" id="ARBA00022679"/>
    </source>
</evidence>
<name>A0A0H3WRX0_9BURK</name>
<organism evidence="13 14">
    <name type="scientific">Pandoraea faecigallinarum</name>
    <dbReference type="NCBI Taxonomy" id="656179"/>
    <lineage>
        <taxon>Bacteria</taxon>
        <taxon>Pseudomonadati</taxon>
        <taxon>Pseudomonadota</taxon>
        <taxon>Betaproteobacteria</taxon>
        <taxon>Burkholderiales</taxon>
        <taxon>Burkholderiaceae</taxon>
        <taxon>Pandoraea</taxon>
    </lineage>
</organism>
<dbReference type="KEGG" id="pfg:AB870_02820"/>
<protein>
    <recommendedName>
        <fullName evidence="3">Beta sliding clamp</fullName>
    </recommendedName>
    <alternativeName>
        <fullName evidence="11">Beta-clamp processivity factor</fullName>
    </alternativeName>
    <alternativeName>
        <fullName evidence="10">DNA polymerase III beta sliding clamp subunit</fullName>
    </alternativeName>
</protein>
<dbReference type="Gene3D" id="3.10.150.10">
    <property type="entry name" value="DNA Polymerase III, subunit A, domain 2"/>
    <property type="match status" value="1"/>
</dbReference>
<dbReference type="PANTHER" id="PTHR30478">
    <property type="entry name" value="DNA POLYMERASE III SUBUNIT BETA"/>
    <property type="match status" value="1"/>
</dbReference>
<dbReference type="GO" id="GO:0003677">
    <property type="term" value="F:DNA binding"/>
    <property type="evidence" value="ECO:0007669"/>
    <property type="project" value="UniProtKB-KW"/>
</dbReference>
<dbReference type="SUPFAM" id="SSF55979">
    <property type="entry name" value="DNA clamp"/>
    <property type="match status" value="1"/>
</dbReference>
<evidence type="ECO:0000256" key="10">
    <source>
        <dbReference type="ARBA" id="ARBA00030988"/>
    </source>
</evidence>
<evidence type="ECO:0000256" key="4">
    <source>
        <dbReference type="ARBA" id="ARBA00022490"/>
    </source>
</evidence>
<evidence type="ECO:0000256" key="8">
    <source>
        <dbReference type="ARBA" id="ARBA00022932"/>
    </source>
</evidence>
<dbReference type="RefSeq" id="WP_071386883.1">
    <property type="nucleotide sequence ID" value="NZ_CP011807.3"/>
</dbReference>
<comment type="similarity">
    <text evidence="2">Belongs to the beta sliding clamp family.</text>
</comment>
<dbReference type="GO" id="GO:0006271">
    <property type="term" value="P:DNA strand elongation involved in DNA replication"/>
    <property type="evidence" value="ECO:0007669"/>
    <property type="project" value="TreeGrafter"/>
</dbReference>
<keyword evidence="4" id="KW-0963">Cytoplasm</keyword>
<dbReference type="OrthoDB" id="9157270at2"/>
<proteinExistence type="inferred from homology"/>
<gene>
    <name evidence="13" type="ORF">AB870_02820</name>
</gene>
<evidence type="ECO:0000256" key="1">
    <source>
        <dbReference type="ARBA" id="ARBA00004496"/>
    </source>
</evidence>
<dbReference type="InterPro" id="IPR001001">
    <property type="entry name" value="DNA_polIII_beta"/>
</dbReference>
<keyword evidence="14" id="KW-1185">Reference proteome</keyword>
<dbReference type="GO" id="GO:0005737">
    <property type="term" value="C:cytoplasm"/>
    <property type="evidence" value="ECO:0007669"/>
    <property type="project" value="UniProtKB-SubCell"/>
</dbReference>
<keyword evidence="7" id="KW-0235">DNA replication</keyword>
<evidence type="ECO:0000256" key="6">
    <source>
        <dbReference type="ARBA" id="ARBA00022695"/>
    </source>
</evidence>
<reference evidence="13" key="1">
    <citation type="submission" date="2016-06" db="EMBL/GenBank/DDBJ databases">
        <title>Complete Genome Sequence of Pandoraea faecigallinarum DSM-23572.</title>
        <authorList>
            <person name="Yong D."/>
            <person name="Ee R."/>
            <person name="Lim Y.-L."/>
            <person name="Yin W.-F."/>
            <person name="Chan K.-G."/>
        </authorList>
    </citation>
    <scope>NUCLEOTIDE SEQUENCE</scope>
    <source>
        <strain evidence="13">DSM 23572</strain>
    </source>
</reference>
<evidence type="ECO:0000259" key="12">
    <source>
        <dbReference type="Pfam" id="PF02767"/>
    </source>
</evidence>